<keyword evidence="4" id="KW-1185">Reference proteome</keyword>
<gene>
    <name evidence="3" type="ORF">WJM97_15310</name>
</gene>
<dbReference type="RefSeq" id="WP_353929669.1">
    <property type="nucleotide sequence ID" value="NZ_CP150886.1"/>
</dbReference>
<evidence type="ECO:0000313" key="3">
    <source>
        <dbReference type="EMBL" id="WZB86755.1"/>
    </source>
</evidence>
<dbReference type="EMBL" id="CP150886">
    <property type="protein sequence ID" value="WZB86755.1"/>
    <property type="molecule type" value="Genomic_DNA"/>
</dbReference>
<accession>A0ABZ2UT87</accession>
<protein>
    <submittedName>
        <fullName evidence="3">DUF2059 domain-containing protein</fullName>
    </submittedName>
</protein>
<feature type="domain" description="DUF2059" evidence="2">
    <location>
        <begin position="96"/>
        <end position="154"/>
    </location>
</feature>
<keyword evidence="1" id="KW-0732">Signal</keyword>
<name>A0ABZ2UT87_9CYAN</name>
<dbReference type="Proteomes" id="UP001483337">
    <property type="component" value="Chromosome"/>
</dbReference>
<dbReference type="Pfam" id="PF09832">
    <property type="entry name" value="DUF2059"/>
    <property type="match status" value="1"/>
</dbReference>
<evidence type="ECO:0000313" key="4">
    <source>
        <dbReference type="Proteomes" id="UP001483337"/>
    </source>
</evidence>
<dbReference type="InterPro" id="IPR018637">
    <property type="entry name" value="DUF2059"/>
</dbReference>
<sequence>MKIQLLISALLISLIANINLPAFAQTSPQVPIQKKELIANANNTEKIQNIKKLLEITGAKSLSQQMINQMLNSMKSQYPDIPASFWNAFMAEIKLDDMVNAYIPLYDKYFTNEEIKGMIAFYDTPLGKKALNVLPQIAQDSTEIGIKYGREAAERAMQKLKSQGDIP</sequence>
<reference evidence="3 4" key="1">
    <citation type="submission" date="2024-04" db="EMBL/GenBank/DDBJ databases">
        <title>Okeanomitos corallinicola gen. &amp; sp. nov. (Nostocales, Cyanobacteria), a new toxic marine heterocyst-forming cyanobacterium from a coral reef.</title>
        <authorList>
            <person name="Li H."/>
            <person name="Li R."/>
            <person name="Kang J."/>
            <person name="Hii K.S."/>
            <person name="Mohamed H.F."/>
            <person name="Xu X."/>
            <person name="Luo Z."/>
        </authorList>
    </citation>
    <scope>NUCLEOTIDE SEQUENCE [LARGE SCALE GENOMIC DNA]</scope>
    <source>
        <strain evidence="3 4">TIOX110</strain>
    </source>
</reference>
<organism evidence="3 4">
    <name type="scientific">Okeanomitos corallinicola TIOX110</name>
    <dbReference type="NCBI Taxonomy" id="3133117"/>
    <lineage>
        <taxon>Bacteria</taxon>
        <taxon>Bacillati</taxon>
        <taxon>Cyanobacteriota</taxon>
        <taxon>Cyanophyceae</taxon>
        <taxon>Nostocales</taxon>
        <taxon>Aphanizomenonaceae</taxon>
        <taxon>Okeanomitos</taxon>
    </lineage>
</organism>
<proteinExistence type="predicted"/>
<evidence type="ECO:0000259" key="2">
    <source>
        <dbReference type="Pfam" id="PF09832"/>
    </source>
</evidence>
<evidence type="ECO:0000256" key="1">
    <source>
        <dbReference type="SAM" id="SignalP"/>
    </source>
</evidence>
<feature type="signal peptide" evidence="1">
    <location>
        <begin position="1"/>
        <end position="24"/>
    </location>
</feature>
<feature type="chain" id="PRO_5047314772" evidence="1">
    <location>
        <begin position="25"/>
        <end position="167"/>
    </location>
</feature>